<feature type="domain" description="Thioredoxin" evidence="1">
    <location>
        <begin position="8"/>
        <end position="55"/>
    </location>
</feature>
<dbReference type="Gene3D" id="3.40.30.10">
    <property type="entry name" value="Glutaredoxin"/>
    <property type="match status" value="1"/>
</dbReference>
<dbReference type="SUPFAM" id="SSF52833">
    <property type="entry name" value="Thioredoxin-like"/>
    <property type="match status" value="1"/>
</dbReference>
<evidence type="ECO:0000259" key="1">
    <source>
        <dbReference type="Pfam" id="PF00085"/>
    </source>
</evidence>
<name>A0A820AFN1_9BILA</name>
<accession>A0A820AFN1</accession>
<dbReference type="InterPro" id="IPR036249">
    <property type="entry name" value="Thioredoxin-like_sf"/>
</dbReference>
<sequence>MERLVNYWSSLANYVDRVLFVKCNKERSKNDIFEKYNVEATPTFLFIKNNEQVASPYTALNPGATAQIMATINGLINSKEQ</sequence>
<dbReference type="AlphaFoldDB" id="A0A820AFN1"/>
<organism evidence="2 3">
    <name type="scientific">Rotaria sordida</name>
    <dbReference type="NCBI Taxonomy" id="392033"/>
    <lineage>
        <taxon>Eukaryota</taxon>
        <taxon>Metazoa</taxon>
        <taxon>Spiralia</taxon>
        <taxon>Gnathifera</taxon>
        <taxon>Rotifera</taxon>
        <taxon>Eurotatoria</taxon>
        <taxon>Bdelloidea</taxon>
        <taxon>Philodinida</taxon>
        <taxon>Philodinidae</taxon>
        <taxon>Rotaria</taxon>
    </lineage>
</organism>
<comment type="caution">
    <text evidence="2">The sequence shown here is derived from an EMBL/GenBank/DDBJ whole genome shotgun (WGS) entry which is preliminary data.</text>
</comment>
<evidence type="ECO:0000313" key="2">
    <source>
        <dbReference type="EMBL" id="CAF4182803.1"/>
    </source>
</evidence>
<protein>
    <recommendedName>
        <fullName evidence="1">Thioredoxin domain-containing protein</fullName>
    </recommendedName>
</protein>
<dbReference type="InterPro" id="IPR013766">
    <property type="entry name" value="Thioredoxin_domain"/>
</dbReference>
<dbReference type="EMBL" id="CAJOAX010018646">
    <property type="protein sequence ID" value="CAF4182803.1"/>
    <property type="molecule type" value="Genomic_DNA"/>
</dbReference>
<dbReference type="Proteomes" id="UP000663823">
    <property type="component" value="Unassembled WGS sequence"/>
</dbReference>
<gene>
    <name evidence="2" type="ORF">OTI717_LOCUS37768</name>
</gene>
<reference evidence="2" key="1">
    <citation type="submission" date="2021-02" db="EMBL/GenBank/DDBJ databases">
        <authorList>
            <person name="Nowell W R."/>
        </authorList>
    </citation>
    <scope>NUCLEOTIDE SEQUENCE</scope>
</reference>
<dbReference type="Pfam" id="PF00085">
    <property type="entry name" value="Thioredoxin"/>
    <property type="match status" value="1"/>
</dbReference>
<proteinExistence type="predicted"/>
<dbReference type="CDD" id="cd02947">
    <property type="entry name" value="TRX_family"/>
    <property type="match status" value="1"/>
</dbReference>
<evidence type="ECO:0000313" key="3">
    <source>
        <dbReference type="Proteomes" id="UP000663823"/>
    </source>
</evidence>